<dbReference type="InterPro" id="IPR040187">
    <property type="entry name" value="OCAD1/2"/>
</dbReference>
<name>R0LIT6_ANAPL</name>
<protein>
    <submittedName>
        <fullName evidence="3">OCIA domain-containing protein 2</fullName>
    </submittedName>
</protein>
<dbReference type="PANTHER" id="PTHR13336">
    <property type="entry name" value="OVARIAN CARCINOMA IMMUNOREACTIVE ANTIGEN"/>
    <property type="match status" value="1"/>
</dbReference>
<reference evidence="4" key="1">
    <citation type="journal article" date="2013" name="Nat. Genet.">
        <title>The duck genome and transcriptome provide insight into an avian influenza virus reservoir species.</title>
        <authorList>
            <person name="Huang Y."/>
            <person name="Li Y."/>
            <person name="Burt D.W."/>
            <person name="Chen H."/>
            <person name="Zhang Y."/>
            <person name="Qian W."/>
            <person name="Kim H."/>
            <person name="Gan S."/>
            <person name="Zhao Y."/>
            <person name="Li J."/>
            <person name="Yi K."/>
            <person name="Feng H."/>
            <person name="Zhu P."/>
            <person name="Li B."/>
            <person name="Liu Q."/>
            <person name="Fairley S."/>
            <person name="Magor K.E."/>
            <person name="Du Z."/>
            <person name="Hu X."/>
            <person name="Goodman L."/>
            <person name="Tafer H."/>
            <person name="Vignal A."/>
            <person name="Lee T."/>
            <person name="Kim K.W."/>
            <person name="Sheng Z."/>
            <person name="An Y."/>
            <person name="Searle S."/>
            <person name="Herrero J."/>
            <person name="Groenen M.A."/>
            <person name="Crooijmans R.P."/>
            <person name="Faraut T."/>
            <person name="Cai Q."/>
            <person name="Webster R.G."/>
            <person name="Aldridge J.R."/>
            <person name="Warren W.C."/>
            <person name="Bartschat S."/>
            <person name="Kehr S."/>
            <person name="Marz M."/>
            <person name="Stadler P.F."/>
            <person name="Smith J."/>
            <person name="Kraus R.H."/>
            <person name="Zhao Y."/>
            <person name="Ren L."/>
            <person name="Fei J."/>
            <person name="Morisson M."/>
            <person name="Kaiser P."/>
            <person name="Griffin D.K."/>
            <person name="Rao M."/>
            <person name="Pitel F."/>
            <person name="Wang J."/>
            <person name="Li N."/>
        </authorList>
    </citation>
    <scope>NUCLEOTIDE SEQUENCE [LARGE SCALE GENOMIC DNA]</scope>
</reference>
<dbReference type="AlphaFoldDB" id="R0LIT6"/>
<feature type="region of interest" description="Disordered" evidence="1">
    <location>
        <begin position="69"/>
        <end position="89"/>
    </location>
</feature>
<evidence type="ECO:0000313" key="3">
    <source>
        <dbReference type="EMBL" id="EOB05604.1"/>
    </source>
</evidence>
<gene>
    <name evidence="3" type="ORF">Anapl_10701</name>
</gene>
<dbReference type="PANTHER" id="PTHR13336:SF2">
    <property type="entry name" value="OCIA DOMAIN-CONTAINING PROTEIN 2"/>
    <property type="match status" value="1"/>
</dbReference>
<feature type="domain" description="OCIA" evidence="2">
    <location>
        <begin position="14"/>
        <end position="70"/>
    </location>
</feature>
<accession>R0LIT6</accession>
<evidence type="ECO:0000256" key="1">
    <source>
        <dbReference type="SAM" id="MobiDB-lite"/>
    </source>
</evidence>
<dbReference type="GO" id="GO:0005743">
    <property type="term" value="C:mitochondrial inner membrane"/>
    <property type="evidence" value="ECO:0007669"/>
    <property type="project" value="TreeGrafter"/>
</dbReference>
<keyword evidence="4" id="KW-1185">Reference proteome</keyword>
<proteinExistence type="predicted"/>
<sequence>MFYCPSSQVHSDGEIAKIRKECKKESFWYRGILSANPKLGALPKMAIAGVLGFGIGKMSYIGECQKKFQKSGYGPKKKRSGEDDKNSMDQPLLSSLYFVEKT</sequence>
<evidence type="ECO:0000313" key="4">
    <source>
        <dbReference type="Proteomes" id="UP000296049"/>
    </source>
</evidence>
<evidence type="ECO:0000259" key="2">
    <source>
        <dbReference type="Pfam" id="PF07051"/>
    </source>
</evidence>
<organism evidence="3 4">
    <name type="scientific">Anas platyrhynchos</name>
    <name type="common">Mallard</name>
    <name type="synonym">Anas boschas</name>
    <dbReference type="NCBI Taxonomy" id="8839"/>
    <lineage>
        <taxon>Eukaryota</taxon>
        <taxon>Metazoa</taxon>
        <taxon>Chordata</taxon>
        <taxon>Craniata</taxon>
        <taxon>Vertebrata</taxon>
        <taxon>Euteleostomi</taxon>
        <taxon>Archelosauria</taxon>
        <taxon>Archosauria</taxon>
        <taxon>Dinosauria</taxon>
        <taxon>Saurischia</taxon>
        <taxon>Theropoda</taxon>
        <taxon>Coelurosauria</taxon>
        <taxon>Aves</taxon>
        <taxon>Neognathae</taxon>
        <taxon>Galloanserae</taxon>
        <taxon>Anseriformes</taxon>
        <taxon>Anatidae</taxon>
        <taxon>Anatinae</taxon>
        <taxon>Anas</taxon>
    </lineage>
</organism>
<dbReference type="EMBL" id="KB742678">
    <property type="protein sequence ID" value="EOB05604.1"/>
    <property type="molecule type" value="Genomic_DNA"/>
</dbReference>
<dbReference type="InterPro" id="IPR009764">
    <property type="entry name" value="OCIA_dom"/>
</dbReference>
<dbReference type="Pfam" id="PF07051">
    <property type="entry name" value="OCIA"/>
    <property type="match status" value="1"/>
</dbReference>
<dbReference type="Proteomes" id="UP000296049">
    <property type="component" value="Unassembled WGS sequence"/>
</dbReference>